<protein>
    <submittedName>
        <fullName evidence="8">MFS transporter</fullName>
    </submittedName>
</protein>
<name>A0ABT4SDV6_9ACTN</name>
<dbReference type="PANTHER" id="PTHR23513:SF6">
    <property type="entry name" value="MAJOR FACILITATOR SUPERFAMILY ASSOCIATED DOMAIN-CONTAINING PROTEIN"/>
    <property type="match status" value="1"/>
</dbReference>
<dbReference type="SUPFAM" id="SSF103473">
    <property type="entry name" value="MFS general substrate transporter"/>
    <property type="match status" value="1"/>
</dbReference>
<dbReference type="CDD" id="cd06173">
    <property type="entry name" value="MFS_MefA_like"/>
    <property type="match status" value="1"/>
</dbReference>
<evidence type="ECO:0000256" key="3">
    <source>
        <dbReference type="ARBA" id="ARBA00022692"/>
    </source>
</evidence>
<feature type="transmembrane region" description="Helical" evidence="6">
    <location>
        <begin position="352"/>
        <end position="374"/>
    </location>
</feature>
<feature type="transmembrane region" description="Helical" evidence="6">
    <location>
        <begin position="289"/>
        <end position="307"/>
    </location>
</feature>
<evidence type="ECO:0000313" key="9">
    <source>
        <dbReference type="Proteomes" id="UP001144036"/>
    </source>
</evidence>
<accession>A0ABT4SDV6</accession>
<keyword evidence="3 6" id="KW-0812">Transmembrane</keyword>
<feature type="transmembrane region" description="Helical" evidence="6">
    <location>
        <begin position="168"/>
        <end position="189"/>
    </location>
</feature>
<reference evidence="8" key="1">
    <citation type="submission" date="2022-11" db="EMBL/GenBank/DDBJ databases">
        <title>Nonomuraea corallina sp. nov., a new species of the genus Nonomuraea isolated from sea side sediment in Thai sea.</title>
        <authorList>
            <person name="Ngamcharungchit C."/>
            <person name="Matsumoto A."/>
            <person name="Suriyachadkun C."/>
            <person name="Panbangred W."/>
            <person name="Inahashi Y."/>
            <person name="Intra B."/>
        </authorList>
    </citation>
    <scope>NUCLEOTIDE SEQUENCE</scope>
    <source>
        <strain evidence="8">MCN248</strain>
    </source>
</reference>
<dbReference type="Proteomes" id="UP001144036">
    <property type="component" value="Unassembled WGS sequence"/>
</dbReference>
<feature type="transmembrane region" description="Helical" evidence="6">
    <location>
        <begin position="49"/>
        <end position="68"/>
    </location>
</feature>
<evidence type="ECO:0000256" key="5">
    <source>
        <dbReference type="ARBA" id="ARBA00023136"/>
    </source>
</evidence>
<proteinExistence type="predicted"/>
<evidence type="ECO:0000256" key="2">
    <source>
        <dbReference type="ARBA" id="ARBA00022475"/>
    </source>
</evidence>
<comment type="subcellular location">
    <subcellularLocation>
        <location evidence="1">Cell membrane</location>
        <topology evidence="1">Multi-pass membrane protein</topology>
    </subcellularLocation>
</comment>
<feature type="transmembrane region" description="Helical" evidence="6">
    <location>
        <begin position="225"/>
        <end position="248"/>
    </location>
</feature>
<dbReference type="InterPro" id="IPR036259">
    <property type="entry name" value="MFS_trans_sf"/>
</dbReference>
<evidence type="ECO:0000259" key="7">
    <source>
        <dbReference type="PROSITE" id="PS50850"/>
    </source>
</evidence>
<dbReference type="PANTHER" id="PTHR23513">
    <property type="entry name" value="INTEGRAL MEMBRANE EFFLUX PROTEIN-RELATED"/>
    <property type="match status" value="1"/>
</dbReference>
<dbReference type="EMBL" id="JAPNNL010000068">
    <property type="protein sequence ID" value="MDA0635376.1"/>
    <property type="molecule type" value="Genomic_DNA"/>
</dbReference>
<gene>
    <name evidence="8" type="ORF">OUY22_18290</name>
</gene>
<feature type="transmembrane region" description="Helical" evidence="6">
    <location>
        <begin position="254"/>
        <end position="277"/>
    </location>
</feature>
<keyword evidence="4 6" id="KW-1133">Transmembrane helix</keyword>
<feature type="transmembrane region" description="Helical" evidence="6">
    <location>
        <begin position="108"/>
        <end position="130"/>
    </location>
</feature>
<sequence>MPQATPLRRQGDYRLLWSARTISITGSEVSKIVVPLTAITLLAASPFEMGLLTAAAAVPALLFGLHSGTLADRLRRYRPLMIGCELVSCAAALTVPPAWVLGLLTVPWLIAVALVIGTAAVLFRAANFPYVATLVPPDQRTAAMAGFNASYSVASVAGPGLAGVLVQVLTAPLAILVEGISFLISAILLRSIRTPEDRQPARSRGLWRDMTEGLRVSVSQPVLRALLGAGVTINFFATAYVAVVMLYMLHTLGIPQVLIGPLTALSGVGGILGAWATTRLVKRHGENRVLAGSVLFFPIEILVVGLLDGPLWWKVTVLALIGTSTGIIVVAFASCMSGVIMRDTAPELHGRVNATMTFAVQGVMALGALGGGALAEVLGLRPVILLCAAGIATATLWIWVSPLGPVSPPRPLPRLRSRLGKRRSGAAFVPLGSSAETDRTITKRQPLV</sequence>
<dbReference type="RefSeq" id="WP_270156219.1">
    <property type="nucleotide sequence ID" value="NZ_JAPNNL010000068.1"/>
</dbReference>
<feature type="transmembrane region" description="Helical" evidence="6">
    <location>
        <begin position="313"/>
        <end position="340"/>
    </location>
</feature>
<evidence type="ECO:0000256" key="6">
    <source>
        <dbReference type="SAM" id="Phobius"/>
    </source>
</evidence>
<feature type="domain" description="Major facilitator superfamily (MFS) profile" evidence="7">
    <location>
        <begin position="1"/>
        <end position="405"/>
    </location>
</feature>
<dbReference type="InterPro" id="IPR011701">
    <property type="entry name" value="MFS"/>
</dbReference>
<evidence type="ECO:0000256" key="4">
    <source>
        <dbReference type="ARBA" id="ARBA00022989"/>
    </source>
</evidence>
<dbReference type="PROSITE" id="PS50850">
    <property type="entry name" value="MFS"/>
    <property type="match status" value="1"/>
</dbReference>
<feature type="transmembrane region" description="Helical" evidence="6">
    <location>
        <begin position="142"/>
        <end position="162"/>
    </location>
</feature>
<evidence type="ECO:0000313" key="8">
    <source>
        <dbReference type="EMBL" id="MDA0635376.1"/>
    </source>
</evidence>
<dbReference type="Pfam" id="PF07690">
    <property type="entry name" value="MFS_1"/>
    <property type="match status" value="1"/>
</dbReference>
<evidence type="ECO:0000256" key="1">
    <source>
        <dbReference type="ARBA" id="ARBA00004651"/>
    </source>
</evidence>
<dbReference type="Gene3D" id="1.20.1250.20">
    <property type="entry name" value="MFS general substrate transporter like domains"/>
    <property type="match status" value="1"/>
</dbReference>
<keyword evidence="9" id="KW-1185">Reference proteome</keyword>
<comment type="caution">
    <text evidence="8">The sequence shown here is derived from an EMBL/GenBank/DDBJ whole genome shotgun (WGS) entry which is preliminary data.</text>
</comment>
<keyword evidence="2" id="KW-1003">Cell membrane</keyword>
<feature type="transmembrane region" description="Helical" evidence="6">
    <location>
        <begin position="380"/>
        <end position="400"/>
    </location>
</feature>
<organism evidence="8 9">
    <name type="scientific">Nonomuraea corallina</name>
    <dbReference type="NCBI Taxonomy" id="2989783"/>
    <lineage>
        <taxon>Bacteria</taxon>
        <taxon>Bacillati</taxon>
        <taxon>Actinomycetota</taxon>
        <taxon>Actinomycetes</taxon>
        <taxon>Streptosporangiales</taxon>
        <taxon>Streptosporangiaceae</taxon>
        <taxon>Nonomuraea</taxon>
    </lineage>
</organism>
<keyword evidence="5 6" id="KW-0472">Membrane</keyword>
<dbReference type="InterPro" id="IPR020846">
    <property type="entry name" value="MFS_dom"/>
</dbReference>